<evidence type="ECO:0000256" key="9">
    <source>
        <dbReference type="ARBA" id="ARBA00022777"/>
    </source>
</evidence>
<evidence type="ECO:0000313" key="20">
    <source>
        <dbReference type="EMBL" id="GBG07840.1"/>
    </source>
</evidence>
<dbReference type="Gene3D" id="6.10.340.10">
    <property type="match status" value="1"/>
</dbReference>
<dbReference type="SMART" id="SM00388">
    <property type="entry name" value="HisKA"/>
    <property type="match status" value="1"/>
</dbReference>
<feature type="domain" description="HAMP" evidence="19">
    <location>
        <begin position="184"/>
        <end position="236"/>
    </location>
</feature>
<evidence type="ECO:0000259" key="18">
    <source>
        <dbReference type="PROSITE" id="PS50109"/>
    </source>
</evidence>
<name>A0A2R5EMF2_9BACL</name>
<evidence type="ECO:0000256" key="1">
    <source>
        <dbReference type="ARBA" id="ARBA00000085"/>
    </source>
</evidence>
<dbReference type="Pfam" id="PF00672">
    <property type="entry name" value="HAMP"/>
    <property type="match status" value="1"/>
</dbReference>
<dbReference type="AlphaFoldDB" id="A0A2R5EMF2"/>
<dbReference type="GO" id="GO:0005524">
    <property type="term" value="F:ATP binding"/>
    <property type="evidence" value="ECO:0007669"/>
    <property type="project" value="UniProtKB-KW"/>
</dbReference>
<dbReference type="FunFam" id="1.10.287.130:FF:000001">
    <property type="entry name" value="Two-component sensor histidine kinase"/>
    <property type="match status" value="1"/>
</dbReference>
<evidence type="ECO:0000256" key="10">
    <source>
        <dbReference type="ARBA" id="ARBA00022840"/>
    </source>
</evidence>
<dbReference type="GO" id="GO:0000155">
    <property type="term" value="F:phosphorelay sensor kinase activity"/>
    <property type="evidence" value="ECO:0007669"/>
    <property type="project" value="InterPro"/>
</dbReference>
<dbReference type="SUPFAM" id="SSF47384">
    <property type="entry name" value="Homodimeric domain of signal transducing histidine kinase"/>
    <property type="match status" value="1"/>
</dbReference>
<evidence type="ECO:0000256" key="4">
    <source>
        <dbReference type="ARBA" id="ARBA00022475"/>
    </source>
</evidence>
<dbReference type="InterPro" id="IPR004358">
    <property type="entry name" value="Sig_transdc_His_kin-like_C"/>
</dbReference>
<dbReference type="GO" id="GO:0005886">
    <property type="term" value="C:plasma membrane"/>
    <property type="evidence" value="ECO:0007669"/>
    <property type="project" value="UniProtKB-SubCell"/>
</dbReference>
<dbReference type="FunFam" id="3.30.565.10:FF:000006">
    <property type="entry name" value="Sensor histidine kinase WalK"/>
    <property type="match status" value="1"/>
</dbReference>
<dbReference type="InterPro" id="IPR005467">
    <property type="entry name" value="His_kinase_dom"/>
</dbReference>
<dbReference type="InterPro" id="IPR036097">
    <property type="entry name" value="HisK_dim/P_sf"/>
</dbReference>
<comment type="function">
    <text evidence="15">Member of the two-component regulatory system HssS/HssR involved in intracellular heme homeostasis and tempering of staphylococcal virulence. HssS functions as a heme sensor histidine kinase which is autophosphorylated at a histidine residue and transfers its phosphate group to an aspartate residue of HssR. HssR/HssS activates the expression of hrtAB, an efflux pump, in response to extracellular heme, hemin, hemoglobin or blood.</text>
</comment>
<dbReference type="CDD" id="cd06225">
    <property type="entry name" value="HAMP"/>
    <property type="match status" value="1"/>
</dbReference>
<comment type="subcellular location">
    <subcellularLocation>
        <location evidence="2">Cell membrane</location>
        <topology evidence="2">Multi-pass membrane protein</topology>
    </subcellularLocation>
</comment>
<evidence type="ECO:0000256" key="11">
    <source>
        <dbReference type="ARBA" id="ARBA00022989"/>
    </source>
</evidence>
<evidence type="ECO:0000256" key="3">
    <source>
        <dbReference type="ARBA" id="ARBA00012438"/>
    </source>
</evidence>
<keyword evidence="9 20" id="KW-0418">Kinase</keyword>
<dbReference type="CDD" id="cd00082">
    <property type="entry name" value="HisKA"/>
    <property type="match status" value="1"/>
</dbReference>
<dbReference type="InterPro" id="IPR050398">
    <property type="entry name" value="HssS/ArlS-like"/>
</dbReference>
<keyword evidence="13" id="KW-0843">Virulence</keyword>
<keyword evidence="5" id="KW-0597">Phosphoprotein</keyword>
<accession>A0A2R5EMF2</accession>
<evidence type="ECO:0000256" key="17">
    <source>
        <dbReference type="SAM" id="Phobius"/>
    </source>
</evidence>
<evidence type="ECO:0000256" key="15">
    <source>
        <dbReference type="ARBA" id="ARBA00037219"/>
    </source>
</evidence>
<keyword evidence="21" id="KW-1185">Reference proteome</keyword>
<dbReference type="PRINTS" id="PR00344">
    <property type="entry name" value="BCTRLSENSOR"/>
</dbReference>
<gene>
    <name evidence="20" type="ORF">PAT3040_02403</name>
</gene>
<dbReference type="RefSeq" id="WP_108992841.1">
    <property type="nucleotide sequence ID" value="NZ_BDQX01000113.1"/>
</dbReference>
<evidence type="ECO:0000313" key="21">
    <source>
        <dbReference type="Proteomes" id="UP000245202"/>
    </source>
</evidence>
<keyword evidence="6" id="KW-0808">Transferase</keyword>
<dbReference type="CDD" id="cd00075">
    <property type="entry name" value="HATPase"/>
    <property type="match status" value="1"/>
</dbReference>
<dbReference type="SMART" id="SM00387">
    <property type="entry name" value="HATPase_c"/>
    <property type="match status" value="1"/>
</dbReference>
<dbReference type="EMBL" id="BDQX01000113">
    <property type="protein sequence ID" value="GBG07840.1"/>
    <property type="molecule type" value="Genomic_DNA"/>
</dbReference>
<dbReference type="Proteomes" id="UP000245202">
    <property type="component" value="Unassembled WGS sequence"/>
</dbReference>
<dbReference type="InterPro" id="IPR003660">
    <property type="entry name" value="HAMP_dom"/>
</dbReference>
<evidence type="ECO:0000256" key="2">
    <source>
        <dbReference type="ARBA" id="ARBA00004651"/>
    </source>
</evidence>
<dbReference type="Pfam" id="PF00512">
    <property type="entry name" value="HisKA"/>
    <property type="match status" value="1"/>
</dbReference>
<feature type="transmembrane region" description="Helical" evidence="17">
    <location>
        <begin position="6"/>
        <end position="27"/>
    </location>
</feature>
<dbReference type="PROSITE" id="PS50885">
    <property type="entry name" value="HAMP"/>
    <property type="match status" value="1"/>
</dbReference>
<dbReference type="Gene3D" id="1.10.287.130">
    <property type="match status" value="1"/>
</dbReference>
<dbReference type="PANTHER" id="PTHR45528:SF11">
    <property type="entry name" value="HISTIDINE KINASE"/>
    <property type="match status" value="1"/>
</dbReference>
<evidence type="ECO:0000256" key="5">
    <source>
        <dbReference type="ARBA" id="ARBA00022553"/>
    </source>
</evidence>
<comment type="caution">
    <text evidence="20">The sequence shown here is derived from an EMBL/GenBank/DDBJ whole genome shotgun (WGS) entry which is preliminary data.</text>
</comment>
<keyword evidence="14 17" id="KW-0472">Membrane</keyword>
<evidence type="ECO:0000256" key="13">
    <source>
        <dbReference type="ARBA" id="ARBA00023026"/>
    </source>
</evidence>
<feature type="transmembrane region" description="Helical" evidence="17">
    <location>
        <begin position="163"/>
        <end position="181"/>
    </location>
</feature>
<dbReference type="PANTHER" id="PTHR45528">
    <property type="entry name" value="SENSOR HISTIDINE KINASE CPXA"/>
    <property type="match status" value="1"/>
</dbReference>
<comment type="catalytic activity">
    <reaction evidence="1">
        <text>ATP + protein L-histidine = ADP + protein N-phospho-L-histidine.</text>
        <dbReference type="EC" id="2.7.13.3"/>
    </reaction>
</comment>
<sequence length="475" mass="53666">MRSLYFRVFLITLYTILISSFLGFYVANVYYHWSLKPYQDEKLFGTLLHVKGHIEAHPEAMGDTLRASAELGYQLYAYDEAGNDLYYGRDFAKKDLGNGVKAQVLEGGQYHGIAGFPNKAFSSGYFDNTLSNTVGVQVTAGADRYALFLRHDSNVHFDELRTFFFFMFMLTVLFSVPYFMLSTRYLVQPIVQLKEATKRIAQGQYKLRLPTRRKDEIGELASHFQTMSMELERADQRTKEFVANVSHEIHSPLASIQGYADSLLGKESDPARVREYAAIIGQETRHLATLSRQLLLLSTLDHADQTTEKKSFPLQPQLRQTLQLLEWQLAEKEIAVRLLVPSGMEVHGDEVLLMQVWSNLLSNAVKYIPAGRSIQIQGHIEDGCSVIRISDTGDGIPEEHLPFIYDRFYRADKARERKSGSTGLGLSIVQRIVHQHGGTIGVESRSGAGTTFTVSLPLESGKQVNMLPFNPFFKL</sequence>
<keyword evidence="4" id="KW-1003">Cell membrane</keyword>
<keyword evidence="12" id="KW-0902">Two-component regulatory system</keyword>
<dbReference type="InterPro" id="IPR003661">
    <property type="entry name" value="HisK_dim/P_dom"/>
</dbReference>
<evidence type="ECO:0000256" key="14">
    <source>
        <dbReference type="ARBA" id="ARBA00023136"/>
    </source>
</evidence>
<keyword evidence="11 17" id="KW-1133">Transmembrane helix</keyword>
<dbReference type="SUPFAM" id="SSF55874">
    <property type="entry name" value="ATPase domain of HSP90 chaperone/DNA topoisomerase II/histidine kinase"/>
    <property type="match status" value="1"/>
</dbReference>
<dbReference type="InterPro" id="IPR003594">
    <property type="entry name" value="HATPase_dom"/>
</dbReference>
<keyword evidence="7 17" id="KW-0812">Transmembrane</keyword>
<protein>
    <recommendedName>
        <fullName evidence="16">Heme sensor protein HssS</fullName>
        <ecNumber evidence="3">2.7.13.3</ecNumber>
    </recommendedName>
</protein>
<proteinExistence type="predicted"/>
<dbReference type="EC" id="2.7.13.3" evidence="3"/>
<dbReference type="InterPro" id="IPR036890">
    <property type="entry name" value="HATPase_C_sf"/>
</dbReference>
<evidence type="ECO:0000256" key="16">
    <source>
        <dbReference type="ARBA" id="ARBA00040841"/>
    </source>
</evidence>
<dbReference type="Gene3D" id="3.30.565.10">
    <property type="entry name" value="Histidine kinase-like ATPase, C-terminal domain"/>
    <property type="match status" value="1"/>
</dbReference>
<evidence type="ECO:0000259" key="19">
    <source>
        <dbReference type="PROSITE" id="PS50885"/>
    </source>
</evidence>
<dbReference type="PROSITE" id="PS50109">
    <property type="entry name" value="HIS_KIN"/>
    <property type="match status" value="1"/>
</dbReference>
<evidence type="ECO:0000256" key="8">
    <source>
        <dbReference type="ARBA" id="ARBA00022741"/>
    </source>
</evidence>
<evidence type="ECO:0000256" key="12">
    <source>
        <dbReference type="ARBA" id="ARBA00023012"/>
    </source>
</evidence>
<dbReference type="SMART" id="SM00304">
    <property type="entry name" value="HAMP"/>
    <property type="match status" value="1"/>
</dbReference>
<evidence type="ECO:0000256" key="6">
    <source>
        <dbReference type="ARBA" id="ARBA00022679"/>
    </source>
</evidence>
<keyword evidence="10" id="KW-0067">ATP-binding</keyword>
<keyword evidence="8" id="KW-0547">Nucleotide-binding</keyword>
<reference evidence="20 21" key="1">
    <citation type="submission" date="2017-08" db="EMBL/GenBank/DDBJ databases">
        <title>Substantial Increase in Enzyme Production by Combined Drug-Resistance Mutations in Paenibacillus agaridevorans.</title>
        <authorList>
            <person name="Tanaka Y."/>
            <person name="Funane K."/>
            <person name="Hosaka T."/>
            <person name="Shiwa Y."/>
            <person name="Fujita N."/>
            <person name="Miyazaki T."/>
            <person name="Yoshikawa H."/>
            <person name="Murakami K."/>
            <person name="Kasahara K."/>
            <person name="Inaoka T."/>
            <person name="Hiraga Y."/>
            <person name="Ochi K."/>
        </authorList>
    </citation>
    <scope>NUCLEOTIDE SEQUENCE [LARGE SCALE GENOMIC DNA]</scope>
    <source>
        <strain evidence="20 21">T-3040</strain>
    </source>
</reference>
<evidence type="ECO:0000256" key="7">
    <source>
        <dbReference type="ARBA" id="ARBA00022692"/>
    </source>
</evidence>
<feature type="domain" description="Histidine kinase" evidence="18">
    <location>
        <begin position="244"/>
        <end position="460"/>
    </location>
</feature>
<dbReference type="SUPFAM" id="SSF158472">
    <property type="entry name" value="HAMP domain-like"/>
    <property type="match status" value="1"/>
</dbReference>
<organism evidence="20 21">
    <name type="scientific">Paenibacillus agaridevorans</name>
    <dbReference type="NCBI Taxonomy" id="171404"/>
    <lineage>
        <taxon>Bacteria</taxon>
        <taxon>Bacillati</taxon>
        <taxon>Bacillota</taxon>
        <taxon>Bacilli</taxon>
        <taxon>Bacillales</taxon>
        <taxon>Paenibacillaceae</taxon>
        <taxon>Paenibacillus</taxon>
    </lineage>
</organism>
<dbReference type="Pfam" id="PF02518">
    <property type="entry name" value="HATPase_c"/>
    <property type="match status" value="1"/>
</dbReference>